<evidence type="ECO:0000256" key="4">
    <source>
        <dbReference type="SAM" id="MobiDB-lite"/>
    </source>
</evidence>
<dbReference type="InterPro" id="IPR049625">
    <property type="entry name" value="Glyco_transf_61_cat"/>
</dbReference>
<evidence type="ECO:0000256" key="3">
    <source>
        <dbReference type="ARBA" id="ARBA00023180"/>
    </source>
</evidence>
<feature type="domain" description="Glycosyltransferase 61 catalytic" evidence="6">
    <location>
        <begin position="421"/>
        <end position="504"/>
    </location>
</feature>
<accession>A0ABR1P300</accession>
<feature type="transmembrane region" description="Helical" evidence="5">
    <location>
        <begin position="14"/>
        <end position="32"/>
    </location>
</feature>
<evidence type="ECO:0000256" key="1">
    <source>
        <dbReference type="ARBA" id="ARBA00022676"/>
    </source>
</evidence>
<dbReference type="InterPro" id="IPR007657">
    <property type="entry name" value="Glycosyltransferase_61"/>
</dbReference>
<gene>
    <name evidence="7" type="ORF">SLS63_008237</name>
</gene>
<protein>
    <recommendedName>
        <fullName evidence="6">Glycosyltransferase 61 catalytic domain-containing protein</fullName>
    </recommendedName>
</protein>
<organism evidence="7 8">
    <name type="scientific">Diaporthe eres</name>
    <name type="common">Phomopsis oblonga</name>
    <dbReference type="NCBI Taxonomy" id="83184"/>
    <lineage>
        <taxon>Eukaryota</taxon>
        <taxon>Fungi</taxon>
        <taxon>Dikarya</taxon>
        <taxon>Ascomycota</taxon>
        <taxon>Pezizomycotina</taxon>
        <taxon>Sordariomycetes</taxon>
        <taxon>Sordariomycetidae</taxon>
        <taxon>Diaporthales</taxon>
        <taxon>Diaporthaceae</taxon>
        <taxon>Diaporthe</taxon>
        <taxon>Diaporthe eres species complex</taxon>
    </lineage>
</organism>
<feature type="compositionally biased region" description="Basic and acidic residues" evidence="4">
    <location>
        <begin position="106"/>
        <end position="118"/>
    </location>
</feature>
<feature type="compositionally biased region" description="Low complexity" evidence="4">
    <location>
        <begin position="141"/>
        <end position="154"/>
    </location>
</feature>
<evidence type="ECO:0000313" key="7">
    <source>
        <dbReference type="EMBL" id="KAK7725240.1"/>
    </source>
</evidence>
<comment type="caution">
    <text evidence="7">The sequence shown here is derived from an EMBL/GenBank/DDBJ whole genome shotgun (WGS) entry which is preliminary data.</text>
</comment>
<keyword evidence="2" id="KW-0808">Transferase</keyword>
<keyword evidence="5" id="KW-0812">Transmembrane</keyword>
<feature type="compositionally biased region" description="Low complexity" evidence="4">
    <location>
        <begin position="122"/>
        <end position="132"/>
    </location>
</feature>
<dbReference type="PANTHER" id="PTHR20961">
    <property type="entry name" value="GLYCOSYLTRANSFERASE"/>
    <property type="match status" value="1"/>
</dbReference>
<name>A0ABR1P300_DIAER</name>
<evidence type="ECO:0000256" key="2">
    <source>
        <dbReference type="ARBA" id="ARBA00022679"/>
    </source>
</evidence>
<keyword evidence="1" id="KW-0328">Glycosyltransferase</keyword>
<feature type="region of interest" description="Disordered" evidence="4">
    <location>
        <begin position="92"/>
        <end position="165"/>
    </location>
</feature>
<dbReference type="EMBL" id="JAKNSF020000051">
    <property type="protein sequence ID" value="KAK7725240.1"/>
    <property type="molecule type" value="Genomic_DNA"/>
</dbReference>
<keyword evidence="5" id="KW-0472">Membrane</keyword>
<keyword evidence="8" id="KW-1185">Reference proteome</keyword>
<reference evidence="7 8" key="1">
    <citation type="submission" date="2024-02" db="EMBL/GenBank/DDBJ databases">
        <title>De novo assembly and annotation of 12 fungi associated with fruit tree decline syndrome in Ontario, Canada.</title>
        <authorList>
            <person name="Sulman M."/>
            <person name="Ellouze W."/>
            <person name="Ilyukhin E."/>
        </authorList>
    </citation>
    <scope>NUCLEOTIDE SEQUENCE [LARGE SCALE GENOMIC DNA]</scope>
    <source>
        <strain evidence="7 8">M169</strain>
    </source>
</reference>
<evidence type="ECO:0000259" key="6">
    <source>
        <dbReference type="Pfam" id="PF04577"/>
    </source>
</evidence>
<sequence length="596" mass="66486">MAVINQSWMPQRRLGVWIVSLILIATAYYAIWTDTISVDRFRAQGLSSASSCQCPGLRPEDAAVLQAANNNNNNNSSKSTETVTHVTHVTRTHDAAKAAATNADESDLRAELPDHPPDPDSDQQQQQQQQQQPPRPPPPAHATSAAAPAGSKAPIPFRPHRDPEFFTDLPKEYELTSEDDDLCTLFYTDDYVYGIANSSTQLCSEGSSVTGFEVPTNPHHHKLNGATPVYLMQGVRWDPERRRFDAQCGELTADKALVYGQPLPGLSYGAARSTACDRHTHGRQLVIYPALKETYDNVWHKLMELWQNKLSYDAARIAVNPATGAPFLTEEQVAGARVVFPDDHEGPWDDAWEILTGRPPIRYSELPAEGCYDVVVGTVGWGGPFWTALLKTTYETCRRETLLTSFTRWVLGFYGIGERPPSDVREKPTITVVQRGSTRKFRDFGALMEKMHEQHPGYAINVVDLALMGKKEQIALLQSTDVLVGHHGAGMSYVMFMRPDSAVVEILPPFFLSRGFRWVARMRGLVHFIGKAMWKEEYMQAVEGVPIPEGWKPTVQGDGDANEWQTEEWIWITHEEVLGLVDAAVKSQLHAVGDHM</sequence>
<evidence type="ECO:0000313" key="8">
    <source>
        <dbReference type="Proteomes" id="UP001430848"/>
    </source>
</evidence>
<dbReference type="Proteomes" id="UP001430848">
    <property type="component" value="Unassembled WGS sequence"/>
</dbReference>
<keyword evidence="5" id="KW-1133">Transmembrane helix</keyword>
<proteinExistence type="predicted"/>
<evidence type="ECO:0000256" key="5">
    <source>
        <dbReference type="SAM" id="Phobius"/>
    </source>
</evidence>
<dbReference type="Pfam" id="PF04577">
    <property type="entry name" value="Glyco_transf_61"/>
    <property type="match status" value="1"/>
</dbReference>
<keyword evidence="3" id="KW-0325">Glycoprotein</keyword>